<name>A0ABY4HM22_9FLAO</name>
<keyword evidence="2" id="KW-1185">Reference proteome</keyword>
<proteinExistence type="predicted"/>
<sequence>MKHISLRLAWHDEGWNGHICKNPRANTHCVGQHSYLGDLISHSRDLEWEEQENVAGCHCSTIDAIHFEVFRPMFEFIMTTIANN</sequence>
<evidence type="ECO:0000313" key="1">
    <source>
        <dbReference type="EMBL" id="UOX33711.1"/>
    </source>
</evidence>
<accession>A0ABY4HM22</accession>
<dbReference type="EMBL" id="CP090145">
    <property type="protein sequence ID" value="UOX33711.1"/>
    <property type="molecule type" value="Genomic_DNA"/>
</dbReference>
<dbReference type="RefSeq" id="WP_246916244.1">
    <property type="nucleotide sequence ID" value="NZ_CP090145.1"/>
</dbReference>
<reference evidence="1" key="1">
    <citation type="submission" date="2021-12" db="EMBL/GenBank/DDBJ databases">
        <authorList>
            <person name="Cha I.-T."/>
            <person name="Lee K.-E."/>
            <person name="Park S.-J."/>
        </authorList>
    </citation>
    <scope>NUCLEOTIDE SEQUENCE</scope>
    <source>
        <strain evidence="1">YSM-43</strain>
    </source>
</reference>
<reference evidence="1" key="2">
    <citation type="submission" date="2022-04" db="EMBL/GenBank/DDBJ databases">
        <title>Complete Genome Sequence of Flavobacterium sediminilitoris YSM-43, Isolated from a Tidal Sediment.</title>
        <authorList>
            <person name="Lee P.A."/>
        </authorList>
    </citation>
    <scope>NUCLEOTIDE SEQUENCE</scope>
    <source>
        <strain evidence="1">YSM-43</strain>
    </source>
</reference>
<protein>
    <submittedName>
        <fullName evidence="1">Uncharacterized protein</fullName>
    </submittedName>
</protein>
<dbReference type="Proteomes" id="UP000830454">
    <property type="component" value="Chromosome"/>
</dbReference>
<gene>
    <name evidence="1" type="ORF">LXD69_16960</name>
</gene>
<organism evidence="1 2">
    <name type="scientific">Flavobacterium sediminilitoris</name>
    <dbReference type="NCBI Taxonomy" id="2024526"/>
    <lineage>
        <taxon>Bacteria</taxon>
        <taxon>Pseudomonadati</taxon>
        <taxon>Bacteroidota</taxon>
        <taxon>Flavobacteriia</taxon>
        <taxon>Flavobacteriales</taxon>
        <taxon>Flavobacteriaceae</taxon>
        <taxon>Flavobacterium</taxon>
    </lineage>
</organism>
<evidence type="ECO:0000313" key="2">
    <source>
        <dbReference type="Proteomes" id="UP000830454"/>
    </source>
</evidence>